<feature type="transmembrane region" description="Helical" evidence="1">
    <location>
        <begin position="185"/>
        <end position="208"/>
    </location>
</feature>
<dbReference type="InterPro" id="IPR036259">
    <property type="entry name" value="MFS_trans_sf"/>
</dbReference>
<keyword evidence="1" id="KW-0472">Membrane</keyword>
<dbReference type="InterPro" id="IPR039672">
    <property type="entry name" value="MFS_2"/>
</dbReference>
<feature type="transmembrane region" description="Helical" evidence="1">
    <location>
        <begin position="112"/>
        <end position="137"/>
    </location>
</feature>
<feature type="transmembrane region" description="Helical" evidence="1">
    <location>
        <begin position="409"/>
        <end position="433"/>
    </location>
</feature>
<protein>
    <submittedName>
        <fullName evidence="2">MFS transporter</fullName>
    </submittedName>
</protein>
<accession>A0A5B9DAZ9</accession>
<dbReference type="AlphaFoldDB" id="A0A5B9DAZ9"/>
<dbReference type="Gene3D" id="1.20.1250.20">
    <property type="entry name" value="MFS general substrate transporter like domains"/>
    <property type="match status" value="2"/>
</dbReference>
<feature type="transmembrane region" description="Helical" evidence="1">
    <location>
        <begin position="268"/>
        <end position="293"/>
    </location>
</feature>
<feature type="transmembrane region" description="Helical" evidence="1">
    <location>
        <begin position="372"/>
        <end position="394"/>
    </location>
</feature>
<feature type="transmembrane region" description="Helical" evidence="1">
    <location>
        <begin position="300"/>
        <end position="319"/>
    </location>
</feature>
<feature type="transmembrane region" description="Helical" evidence="1">
    <location>
        <begin position="242"/>
        <end position="262"/>
    </location>
</feature>
<evidence type="ECO:0000313" key="3">
    <source>
        <dbReference type="Proteomes" id="UP000321408"/>
    </source>
</evidence>
<dbReference type="Pfam" id="PF13347">
    <property type="entry name" value="MFS_2"/>
    <property type="match status" value="1"/>
</dbReference>
<evidence type="ECO:0000313" key="2">
    <source>
        <dbReference type="EMBL" id="QEE16165.1"/>
    </source>
</evidence>
<keyword evidence="1" id="KW-1133">Transmembrane helix</keyword>
<keyword evidence="3" id="KW-1185">Reference proteome</keyword>
<feature type="transmembrane region" description="Helical" evidence="1">
    <location>
        <begin position="325"/>
        <end position="342"/>
    </location>
</feature>
<dbReference type="GO" id="GO:0005886">
    <property type="term" value="C:plasma membrane"/>
    <property type="evidence" value="ECO:0007669"/>
    <property type="project" value="TreeGrafter"/>
</dbReference>
<reference evidence="2 3" key="1">
    <citation type="journal article" date="2020" name="Nature">
        <title>Isolation of an archaeon at the prokaryote-eukaryote interface.</title>
        <authorList>
            <person name="Imachi H."/>
            <person name="Nobu M.K."/>
            <person name="Nakahara N."/>
            <person name="Morono Y."/>
            <person name="Ogawara M."/>
            <person name="Takaki Y."/>
            <person name="Takano Y."/>
            <person name="Uematsu K."/>
            <person name="Ikuta T."/>
            <person name="Ito M."/>
            <person name="Matsui Y."/>
            <person name="Miyazaki M."/>
            <person name="Murata K."/>
            <person name="Saito Y."/>
            <person name="Sakai S."/>
            <person name="Song C."/>
            <person name="Tasumi E."/>
            <person name="Yamanaka Y."/>
            <person name="Yamaguchi T."/>
            <person name="Kamagata Y."/>
            <person name="Tamaki H."/>
            <person name="Takai K."/>
        </authorList>
    </citation>
    <scope>NUCLEOTIDE SEQUENCE [LARGE SCALE GENOMIC DNA]</scope>
    <source>
        <strain evidence="2 3">MK-D1</strain>
    </source>
</reference>
<dbReference type="SUPFAM" id="SSF103473">
    <property type="entry name" value="MFS general substrate transporter"/>
    <property type="match status" value="1"/>
</dbReference>
<dbReference type="KEGG" id="psyt:DSAG12_01994"/>
<dbReference type="GeneID" id="41329984"/>
<name>A0A5B9DAZ9_9ARCH</name>
<feature type="transmembrane region" description="Helical" evidence="1">
    <location>
        <begin position="149"/>
        <end position="173"/>
    </location>
</feature>
<organism evidence="2 3">
    <name type="scientific">Promethearchaeum syntrophicum</name>
    <dbReference type="NCBI Taxonomy" id="2594042"/>
    <lineage>
        <taxon>Archaea</taxon>
        <taxon>Promethearchaeati</taxon>
        <taxon>Promethearchaeota</taxon>
        <taxon>Promethearchaeia</taxon>
        <taxon>Promethearchaeales</taxon>
        <taxon>Promethearchaeaceae</taxon>
        <taxon>Promethearchaeum</taxon>
    </lineage>
</organism>
<sequence>MGENYNDEIPRKTKWAFGLIGTASSALEGTVFGSITFFYNIKLGLSSDLIGIAWLIFGFWNAINDPLFGILEERTKTKIGRRIPYIRYGAFIYGFLFILSWFPFFGNSQTALVLNFIVVLFVFDSIFTLVGLVTYSLPAEMAITAKSRANLGVYTTILGALGVLVSMALPMFLLTGETTELDPAFRPAMIIVGIISSVIMFVGSYFLYENDYTQKEDTLGIIDSLKACLKNKPFLIFESSNFMWVIGYTTLLSGIFYYIQFILQLEEFMAMVPIVIVFLSLFIFTFVFSLYISKYGLKKIQFAGLLITSIIFLIAFFLANTLVPAVIIMIFIGIGFAARVVSEQPIMGDLIDYDETLTGKRRETTYAGINALFMKPSISIANWLYLTIFTAYGFDETLNTQTDHAKDGIMLGFFLVPAIFFFIATILFLWYPLHGKEWNSKKEDISKIHIQKENDYLEYLKNSKSE</sequence>
<evidence type="ECO:0000256" key="1">
    <source>
        <dbReference type="SAM" id="Phobius"/>
    </source>
</evidence>
<feature type="transmembrane region" description="Helical" evidence="1">
    <location>
        <begin position="15"/>
        <end position="39"/>
    </location>
</feature>
<keyword evidence="1" id="KW-0812">Transmembrane</keyword>
<feature type="transmembrane region" description="Helical" evidence="1">
    <location>
        <begin position="45"/>
        <end position="64"/>
    </location>
</feature>
<gene>
    <name evidence="2" type="ORF">DSAG12_01994</name>
</gene>
<dbReference type="Proteomes" id="UP000321408">
    <property type="component" value="Chromosome"/>
</dbReference>
<reference evidence="2 3" key="2">
    <citation type="journal article" date="2024" name="Int. J. Syst. Evol. Microbiol.">
        <title>Promethearchaeum syntrophicum gen. nov., sp. nov., an anaerobic, obligately syntrophic archaeon, the first isolate of the lineage 'Asgard' archaea, and proposal of the new archaeal phylum Promethearchaeota phyl. nov. and kingdom Promethearchaeati regn. nov.</title>
        <authorList>
            <person name="Imachi H."/>
            <person name="Nobu M.K."/>
            <person name="Kato S."/>
            <person name="Takaki Y."/>
            <person name="Miyazaki M."/>
            <person name="Miyata M."/>
            <person name="Ogawara M."/>
            <person name="Saito Y."/>
            <person name="Sakai S."/>
            <person name="Tahara Y.O."/>
            <person name="Takano Y."/>
            <person name="Tasumi E."/>
            <person name="Uematsu K."/>
            <person name="Yoshimura T."/>
            <person name="Itoh T."/>
            <person name="Ohkuma M."/>
            <person name="Takai K."/>
        </authorList>
    </citation>
    <scope>NUCLEOTIDE SEQUENCE [LARGE SCALE GENOMIC DNA]</scope>
    <source>
        <strain evidence="2 3">MK-D1</strain>
    </source>
</reference>
<dbReference type="GO" id="GO:0008643">
    <property type="term" value="P:carbohydrate transport"/>
    <property type="evidence" value="ECO:0007669"/>
    <property type="project" value="InterPro"/>
</dbReference>
<feature type="transmembrane region" description="Helical" evidence="1">
    <location>
        <begin position="85"/>
        <end position="106"/>
    </location>
</feature>
<dbReference type="RefSeq" id="WP_147663044.1">
    <property type="nucleotide sequence ID" value="NZ_CP042905.2"/>
</dbReference>
<dbReference type="PANTHER" id="PTHR11328:SF24">
    <property type="entry name" value="MAJOR FACILITATOR SUPERFAMILY (MFS) PROFILE DOMAIN-CONTAINING PROTEIN"/>
    <property type="match status" value="1"/>
</dbReference>
<dbReference type="PANTHER" id="PTHR11328">
    <property type="entry name" value="MAJOR FACILITATOR SUPERFAMILY DOMAIN-CONTAINING PROTEIN"/>
    <property type="match status" value="1"/>
</dbReference>
<dbReference type="EMBL" id="CP042905">
    <property type="protein sequence ID" value="QEE16165.1"/>
    <property type="molecule type" value="Genomic_DNA"/>
</dbReference>
<proteinExistence type="predicted"/>
<dbReference type="GO" id="GO:0015293">
    <property type="term" value="F:symporter activity"/>
    <property type="evidence" value="ECO:0007669"/>
    <property type="project" value="InterPro"/>
</dbReference>